<evidence type="ECO:0000313" key="2">
    <source>
        <dbReference type="Proteomes" id="UP000611629"/>
    </source>
</evidence>
<proteinExistence type="predicted"/>
<comment type="caution">
    <text evidence="1">The sequence shown here is derived from an EMBL/GenBank/DDBJ whole genome shotgun (WGS) entry which is preliminary data.</text>
</comment>
<accession>A0A974BHH6</accession>
<dbReference type="InterPro" id="IPR046484">
    <property type="entry name" value="DUF6577"/>
</dbReference>
<dbReference type="RefSeq" id="WP_179236943.1">
    <property type="nucleotide sequence ID" value="NZ_JACBNQ010000002.1"/>
</dbReference>
<dbReference type="Pfam" id="PF20217">
    <property type="entry name" value="DUF6577"/>
    <property type="match status" value="1"/>
</dbReference>
<reference evidence="1" key="1">
    <citation type="submission" date="2020-07" db="EMBL/GenBank/DDBJ databases">
        <title>Genomic analysis of a strain of Sedimentibacter Hydroxybenzoicus DSM7310.</title>
        <authorList>
            <person name="Ma S."/>
        </authorList>
    </citation>
    <scope>NUCLEOTIDE SEQUENCE</scope>
    <source>
        <strain evidence="1">DSM 7310</strain>
    </source>
</reference>
<evidence type="ECO:0000313" key="1">
    <source>
        <dbReference type="EMBL" id="NYB73260.1"/>
    </source>
</evidence>
<dbReference type="EMBL" id="JACBNQ010000002">
    <property type="protein sequence ID" value="NYB73260.1"/>
    <property type="molecule type" value="Genomic_DNA"/>
</dbReference>
<gene>
    <name evidence="1" type="ORF">HZF24_03810</name>
</gene>
<dbReference type="Proteomes" id="UP000611629">
    <property type="component" value="Unassembled WGS sequence"/>
</dbReference>
<organism evidence="1 2">
    <name type="scientific">Sedimentibacter hydroxybenzoicus DSM 7310</name>
    <dbReference type="NCBI Taxonomy" id="1123245"/>
    <lineage>
        <taxon>Bacteria</taxon>
        <taxon>Bacillati</taxon>
        <taxon>Bacillota</taxon>
        <taxon>Tissierellia</taxon>
        <taxon>Sedimentibacter</taxon>
    </lineage>
</organism>
<name>A0A974BHH6_SEDHY</name>
<sequence>MNEKLILSDLKKQFEYRPFSKQELYNFYLLYEPELKESTFRWRVHRLRNENIIIDVKRGIYKLHDNNHLYYVQNVFEKNEYNPYIENKTMIIFKNIKNNFHYAKFSIWNTKWLHEFMIHQPINNTTIIEVEKIAAKSVFESLQDLYENVYLNPSKYEIDKYLLSGKSNILVINLVMDSPLQVINKITVPKIEKIIVDLFANKSLFVMYQGKELANILEGIFEKYDINMATLKRYATRRNVKNKIIEFLSLSTNIEYEKYMYLRG</sequence>
<keyword evidence="2" id="KW-1185">Reference proteome</keyword>
<dbReference type="AlphaFoldDB" id="A0A974BHH6"/>
<protein>
    <submittedName>
        <fullName evidence="1">Uncharacterized protein</fullName>
    </submittedName>
</protein>